<sequence length="54" mass="5753">MAGVAATGVVIARAERRRQAYTPEEIRTRLRARLEEGPDGPGGSEGDARASEQS</sequence>
<evidence type="ECO:0000313" key="2">
    <source>
        <dbReference type="EMBL" id="GLK13827.1"/>
    </source>
</evidence>
<proteinExistence type="predicted"/>
<organism evidence="2 3">
    <name type="scientific">Streptosporangium carneum</name>
    <dbReference type="NCBI Taxonomy" id="47481"/>
    <lineage>
        <taxon>Bacteria</taxon>
        <taxon>Bacillati</taxon>
        <taxon>Actinomycetota</taxon>
        <taxon>Actinomycetes</taxon>
        <taxon>Streptosporangiales</taxon>
        <taxon>Streptosporangiaceae</taxon>
        <taxon>Streptosporangium</taxon>
    </lineage>
</organism>
<dbReference type="Proteomes" id="UP001143474">
    <property type="component" value="Unassembled WGS sequence"/>
</dbReference>
<name>A0A9W6MH58_9ACTN</name>
<reference evidence="2" key="2">
    <citation type="submission" date="2023-01" db="EMBL/GenBank/DDBJ databases">
        <authorList>
            <person name="Sun Q."/>
            <person name="Evtushenko L."/>
        </authorList>
    </citation>
    <scope>NUCLEOTIDE SEQUENCE</scope>
    <source>
        <strain evidence="2">VKM Ac-2007</strain>
    </source>
</reference>
<comment type="caution">
    <text evidence="2">The sequence shown here is derived from an EMBL/GenBank/DDBJ whole genome shotgun (WGS) entry which is preliminary data.</text>
</comment>
<feature type="compositionally biased region" description="Basic and acidic residues" evidence="1">
    <location>
        <begin position="15"/>
        <end position="36"/>
    </location>
</feature>
<evidence type="ECO:0000313" key="3">
    <source>
        <dbReference type="Proteomes" id="UP001143474"/>
    </source>
</evidence>
<gene>
    <name evidence="2" type="ORF">GCM10017600_72380</name>
</gene>
<evidence type="ECO:0000256" key="1">
    <source>
        <dbReference type="SAM" id="MobiDB-lite"/>
    </source>
</evidence>
<dbReference type="EMBL" id="BSEV01000026">
    <property type="protein sequence ID" value="GLK13827.1"/>
    <property type="molecule type" value="Genomic_DNA"/>
</dbReference>
<keyword evidence="3" id="KW-1185">Reference proteome</keyword>
<feature type="region of interest" description="Disordered" evidence="1">
    <location>
        <begin position="15"/>
        <end position="54"/>
    </location>
</feature>
<reference evidence="2" key="1">
    <citation type="journal article" date="2014" name="Int. J. Syst. Evol. Microbiol.">
        <title>Complete genome sequence of Corynebacterium casei LMG S-19264T (=DSM 44701T), isolated from a smear-ripened cheese.</title>
        <authorList>
            <consortium name="US DOE Joint Genome Institute (JGI-PGF)"/>
            <person name="Walter F."/>
            <person name="Albersmeier A."/>
            <person name="Kalinowski J."/>
            <person name="Ruckert C."/>
        </authorList>
    </citation>
    <scope>NUCLEOTIDE SEQUENCE</scope>
    <source>
        <strain evidence="2">VKM Ac-2007</strain>
    </source>
</reference>
<dbReference type="AlphaFoldDB" id="A0A9W6MH58"/>
<protein>
    <submittedName>
        <fullName evidence="2">Uncharacterized protein</fullName>
    </submittedName>
</protein>
<accession>A0A9W6MH58</accession>